<dbReference type="SUPFAM" id="SSF53474">
    <property type="entry name" value="alpha/beta-Hydrolases"/>
    <property type="match status" value="2"/>
</dbReference>
<dbReference type="PANTHER" id="PTHR47909:SF2">
    <property type="entry name" value="GPI INOSITOL-DEACYLASE"/>
    <property type="match status" value="1"/>
</dbReference>
<protein>
    <recommendedName>
        <fullName evidence="1">GPI inositol-deacylase</fullName>
        <ecNumber evidence="1">3.1.-.-</ecNumber>
    </recommendedName>
</protein>
<proteinExistence type="inferred from homology"/>
<comment type="similarity">
    <text evidence="1">Belongs to the GPI inositol-deacylase family.</text>
</comment>
<dbReference type="GO" id="GO:0005789">
    <property type="term" value="C:endoplasmic reticulum membrane"/>
    <property type="evidence" value="ECO:0007669"/>
    <property type="project" value="UniProtKB-SubCell"/>
</dbReference>
<feature type="compositionally biased region" description="Basic and acidic residues" evidence="2">
    <location>
        <begin position="146"/>
        <end position="155"/>
    </location>
</feature>
<dbReference type="GO" id="GO:0015031">
    <property type="term" value="P:protein transport"/>
    <property type="evidence" value="ECO:0007669"/>
    <property type="project" value="UniProtKB-KW"/>
</dbReference>
<evidence type="ECO:0000313" key="5">
    <source>
        <dbReference type="Proteomes" id="UP000355283"/>
    </source>
</evidence>
<dbReference type="AlphaFoldDB" id="A0A4D9D0D5"/>
<organism evidence="4 5">
    <name type="scientific">Nannochloropsis salina CCMP1776</name>
    <dbReference type="NCBI Taxonomy" id="1027361"/>
    <lineage>
        <taxon>Eukaryota</taxon>
        <taxon>Sar</taxon>
        <taxon>Stramenopiles</taxon>
        <taxon>Ochrophyta</taxon>
        <taxon>Eustigmatophyceae</taxon>
        <taxon>Eustigmatales</taxon>
        <taxon>Monodopsidaceae</taxon>
        <taxon>Microchloropsis</taxon>
        <taxon>Microchloropsis salina</taxon>
    </lineage>
</organism>
<sequence>MFLPARGISPTCFIPTTLAPQHCPTSPPILLPKVHHHKSKRLPFLRSTTPALSSPPSTPSLPRAVVIIPGYASDASLYKRLENSLRARGFPCWTVPISAYMWVPTFGGRSIRPILDRIHETVLDVALSDRPLPSPPFPSPVSEGEAGDHQGEAEKAAAPPAPPAPPGAFSSAPGLSAAPAKTFALLNFLRELLDPAKGLQPPPLPSPSLVPPSARRYDVALVGHSAGGWVARIYLSSVPYDGRAYQGSRFVSTLITLGSPHVFPSRYRDKAVGNVPYALRNLKFVEESCGRDGGGGVRMVCVGSRAVRGRSWLGGRVRDWAASSYALCGYEEEVGGVVGGKGGVEGDGITPVESALGLPGAVRVELEGEVLHGPEVERRGRRWYGTDPWPLERWVSYLREDGKGEGRGGEGRGGGKQMERKRRGRGGGMRCVEGEGEEGEGEEEEGGGGGRRGARASRGVKMEQSSRQEAGV</sequence>
<comment type="function">
    <text evidence="1">Involved in inositol deacylation of GPI-anchored proteins which plays important roles in the quality control and ER-associated degradation of GPI-anchored proteins.</text>
</comment>
<feature type="domain" description="GPI inositol-deacylase PGAP1-like alpha/beta" evidence="3">
    <location>
        <begin position="217"/>
        <end position="279"/>
    </location>
</feature>
<dbReference type="Gene3D" id="3.40.50.1820">
    <property type="entry name" value="alpha/beta hydrolase"/>
    <property type="match status" value="1"/>
</dbReference>
<gene>
    <name evidence="4" type="ORF">NSK_006763</name>
</gene>
<feature type="compositionally biased region" description="Acidic residues" evidence="2">
    <location>
        <begin position="434"/>
        <end position="446"/>
    </location>
</feature>
<comment type="caution">
    <text evidence="4">The sequence shown here is derived from an EMBL/GenBank/DDBJ whole genome shotgun (WGS) entry which is preliminary data.</text>
</comment>
<dbReference type="OrthoDB" id="348976at2759"/>
<evidence type="ECO:0000313" key="4">
    <source>
        <dbReference type="EMBL" id="TFJ82098.1"/>
    </source>
</evidence>
<feature type="compositionally biased region" description="Basic and acidic residues" evidence="2">
    <location>
        <begin position="401"/>
        <end position="410"/>
    </location>
</feature>
<keyword evidence="1" id="KW-0653">Protein transport</keyword>
<dbReference type="InterPro" id="IPR012908">
    <property type="entry name" value="PGAP1-ab_dom-like"/>
</dbReference>
<evidence type="ECO:0000259" key="3">
    <source>
        <dbReference type="Pfam" id="PF07819"/>
    </source>
</evidence>
<dbReference type="EC" id="3.1.-.-" evidence="1"/>
<keyword evidence="5" id="KW-1185">Reference proteome</keyword>
<keyword evidence="1" id="KW-0256">Endoplasmic reticulum</keyword>
<dbReference type="PANTHER" id="PTHR47909">
    <property type="entry name" value="ALPHA/BETA-HYDROLASES SUPERFAMILY PROTEIN"/>
    <property type="match status" value="1"/>
</dbReference>
<feature type="region of interest" description="Disordered" evidence="2">
    <location>
        <begin position="401"/>
        <end position="472"/>
    </location>
</feature>
<comment type="subcellular location">
    <subcellularLocation>
        <location evidence="1">Endoplasmic reticulum membrane</location>
    </subcellularLocation>
</comment>
<accession>A0A4D9D0D5</accession>
<dbReference type="Proteomes" id="UP000355283">
    <property type="component" value="Unassembled WGS sequence"/>
</dbReference>
<name>A0A4D9D0D5_9STRA</name>
<dbReference type="InterPro" id="IPR029058">
    <property type="entry name" value="AB_hydrolase_fold"/>
</dbReference>
<dbReference type="EMBL" id="SDOX01000121">
    <property type="protein sequence ID" value="TFJ82098.1"/>
    <property type="molecule type" value="Genomic_DNA"/>
</dbReference>
<feature type="region of interest" description="Disordered" evidence="2">
    <location>
        <begin position="129"/>
        <end position="173"/>
    </location>
</feature>
<evidence type="ECO:0000256" key="1">
    <source>
        <dbReference type="RuleBase" id="RU365011"/>
    </source>
</evidence>
<keyword evidence="1" id="KW-0378">Hydrolase</keyword>
<keyword evidence="1" id="KW-0813">Transport</keyword>
<keyword evidence="1" id="KW-0472">Membrane</keyword>
<dbReference type="GO" id="GO:0016788">
    <property type="term" value="F:hydrolase activity, acting on ester bonds"/>
    <property type="evidence" value="ECO:0007669"/>
    <property type="project" value="InterPro"/>
</dbReference>
<evidence type="ECO:0000256" key="2">
    <source>
        <dbReference type="SAM" id="MobiDB-lite"/>
    </source>
</evidence>
<dbReference type="Pfam" id="PF07819">
    <property type="entry name" value="PGAP1"/>
    <property type="match status" value="1"/>
</dbReference>
<reference evidence="4 5" key="1">
    <citation type="submission" date="2019-01" db="EMBL/GenBank/DDBJ databases">
        <title>Nuclear Genome Assembly of the Microalgal Biofuel strain Nannochloropsis salina CCMP1776.</title>
        <authorList>
            <person name="Hovde B."/>
        </authorList>
    </citation>
    <scope>NUCLEOTIDE SEQUENCE [LARGE SCALE GENOMIC DNA]</scope>
    <source>
        <strain evidence="4 5">CCMP1776</strain>
    </source>
</reference>